<evidence type="ECO:0000256" key="1">
    <source>
        <dbReference type="ARBA" id="ARBA00022723"/>
    </source>
</evidence>
<dbReference type="PROSITE" id="PS50846">
    <property type="entry name" value="HMA_2"/>
    <property type="match status" value="1"/>
</dbReference>
<dbReference type="InterPro" id="IPR006121">
    <property type="entry name" value="HMA_dom"/>
</dbReference>
<evidence type="ECO:0000259" key="2">
    <source>
        <dbReference type="PROSITE" id="PS50846"/>
    </source>
</evidence>
<keyword evidence="1" id="KW-0479">Metal-binding</keyword>
<dbReference type="CDD" id="cd00371">
    <property type="entry name" value="HMA"/>
    <property type="match status" value="1"/>
</dbReference>
<dbReference type="GO" id="GO:0046872">
    <property type="term" value="F:metal ion binding"/>
    <property type="evidence" value="ECO:0007669"/>
    <property type="project" value="UniProtKB-KW"/>
</dbReference>
<sequence>MSVELKYGVTGMTCGHCVHAVTEEVSALTGVSEVKIDLINGGQSTMTLTTENGIDFDQVKEAVAEAGDYVAVPL</sequence>
<organism evidence="3">
    <name type="scientific">mine drainage metagenome</name>
    <dbReference type="NCBI Taxonomy" id="410659"/>
    <lineage>
        <taxon>unclassified sequences</taxon>
        <taxon>metagenomes</taxon>
        <taxon>ecological metagenomes</taxon>
    </lineage>
</organism>
<dbReference type="InterPro" id="IPR017969">
    <property type="entry name" value="Heavy-metal-associated_CS"/>
</dbReference>
<name>A0A1J5PYH5_9ZZZZ</name>
<dbReference type="SUPFAM" id="SSF55008">
    <property type="entry name" value="HMA, heavy metal-associated domain"/>
    <property type="match status" value="1"/>
</dbReference>
<dbReference type="Gene3D" id="3.30.70.100">
    <property type="match status" value="1"/>
</dbReference>
<dbReference type="Pfam" id="PF00403">
    <property type="entry name" value="HMA"/>
    <property type="match status" value="1"/>
</dbReference>
<proteinExistence type="predicted"/>
<protein>
    <submittedName>
        <fullName evidence="3">Heavy-metal-associated domain protein</fullName>
    </submittedName>
</protein>
<accession>A0A1J5PYH5</accession>
<dbReference type="EMBL" id="MLJW01001846">
    <property type="protein sequence ID" value="OIQ76518.1"/>
    <property type="molecule type" value="Genomic_DNA"/>
</dbReference>
<dbReference type="AlphaFoldDB" id="A0A1J5PYH5"/>
<gene>
    <name evidence="3" type="ORF">GALL_418000</name>
</gene>
<comment type="caution">
    <text evidence="3">The sequence shown here is derived from an EMBL/GenBank/DDBJ whole genome shotgun (WGS) entry which is preliminary data.</text>
</comment>
<dbReference type="PROSITE" id="PS01047">
    <property type="entry name" value="HMA_1"/>
    <property type="match status" value="1"/>
</dbReference>
<feature type="domain" description="HMA" evidence="2">
    <location>
        <begin position="3"/>
        <end position="71"/>
    </location>
</feature>
<evidence type="ECO:0000313" key="3">
    <source>
        <dbReference type="EMBL" id="OIQ76518.1"/>
    </source>
</evidence>
<reference evidence="3" key="1">
    <citation type="submission" date="2016-10" db="EMBL/GenBank/DDBJ databases">
        <title>Sequence of Gallionella enrichment culture.</title>
        <authorList>
            <person name="Poehlein A."/>
            <person name="Muehling M."/>
            <person name="Daniel R."/>
        </authorList>
    </citation>
    <scope>NUCLEOTIDE SEQUENCE</scope>
</reference>
<dbReference type="InterPro" id="IPR036163">
    <property type="entry name" value="HMA_dom_sf"/>
</dbReference>